<keyword evidence="5" id="KW-0808">Transferase</keyword>
<dbReference type="Pfam" id="PF00069">
    <property type="entry name" value="Pkinase"/>
    <property type="match status" value="1"/>
</dbReference>
<dbReference type="GeneTree" id="ENSGT00940000157261"/>
<dbReference type="FunFam" id="4.10.1170.10:FF:000001">
    <property type="entry name" value="MAP kinase-activated protein kinase 3"/>
    <property type="match status" value="1"/>
</dbReference>
<evidence type="ECO:0000256" key="2">
    <source>
        <dbReference type="ARBA" id="ARBA00012513"/>
    </source>
</evidence>
<evidence type="ECO:0000256" key="7">
    <source>
        <dbReference type="ARBA" id="ARBA00022777"/>
    </source>
</evidence>
<dbReference type="AlphaFoldDB" id="A0A3Q2CFE7"/>
<comment type="similarity">
    <text evidence="1">Belongs to the protein kinase superfamily. CAMK Ser/Thr protein kinase family.</text>
</comment>
<evidence type="ECO:0000313" key="15">
    <source>
        <dbReference type="Proteomes" id="UP000265020"/>
    </source>
</evidence>
<dbReference type="SUPFAM" id="SSF56112">
    <property type="entry name" value="Protein kinase-like (PK-like)"/>
    <property type="match status" value="1"/>
</dbReference>
<evidence type="ECO:0000256" key="12">
    <source>
        <dbReference type="RuleBase" id="RU000304"/>
    </source>
</evidence>
<dbReference type="STRING" id="28743.ENSCVAP00000003794"/>
<evidence type="ECO:0000256" key="1">
    <source>
        <dbReference type="ARBA" id="ARBA00006692"/>
    </source>
</evidence>
<dbReference type="PROSITE" id="PS50011">
    <property type="entry name" value="PROTEIN_KINASE_DOM"/>
    <property type="match status" value="1"/>
</dbReference>
<evidence type="ECO:0000256" key="5">
    <source>
        <dbReference type="ARBA" id="ARBA00022679"/>
    </source>
</evidence>
<dbReference type="InterPro" id="IPR008271">
    <property type="entry name" value="Ser/Thr_kinase_AS"/>
</dbReference>
<keyword evidence="7" id="KW-0418">Kinase</keyword>
<dbReference type="InterPro" id="IPR027442">
    <property type="entry name" value="MAPKAPK_C"/>
</dbReference>
<dbReference type="Gene3D" id="3.30.200.20">
    <property type="entry name" value="Phosphorylase Kinase, domain 1"/>
    <property type="match status" value="1"/>
</dbReference>
<dbReference type="InterPro" id="IPR017441">
    <property type="entry name" value="Protein_kinase_ATP_BS"/>
</dbReference>
<evidence type="ECO:0000256" key="10">
    <source>
        <dbReference type="ARBA" id="ARBA00048679"/>
    </source>
</evidence>
<dbReference type="PROSITE" id="PS00108">
    <property type="entry name" value="PROTEIN_KINASE_ST"/>
    <property type="match status" value="1"/>
</dbReference>
<reference evidence="14" key="2">
    <citation type="submission" date="2025-09" db="UniProtKB">
        <authorList>
            <consortium name="Ensembl"/>
        </authorList>
    </citation>
    <scope>IDENTIFICATION</scope>
</reference>
<keyword evidence="4" id="KW-0597">Phosphoprotein</keyword>
<comment type="catalytic activity">
    <reaction evidence="10">
        <text>L-seryl-[protein] + ATP = O-phospho-L-seryl-[protein] + ADP + H(+)</text>
        <dbReference type="Rhea" id="RHEA:17989"/>
        <dbReference type="Rhea" id="RHEA-COMP:9863"/>
        <dbReference type="Rhea" id="RHEA-COMP:11604"/>
        <dbReference type="ChEBI" id="CHEBI:15378"/>
        <dbReference type="ChEBI" id="CHEBI:29999"/>
        <dbReference type="ChEBI" id="CHEBI:30616"/>
        <dbReference type="ChEBI" id="CHEBI:83421"/>
        <dbReference type="ChEBI" id="CHEBI:456216"/>
        <dbReference type="EC" id="2.7.11.1"/>
    </reaction>
</comment>
<feature type="binding site" evidence="11">
    <location>
        <position position="71"/>
    </location>
    <ligand>
        <name>ATP</name>
        <dbReference type="ChEBI" id="CHEBI:30616"/>
    </ligand>
</feature>
<comment type="catalytic activity">
    <reaction evidence="9">
        <text>L-threonyl-[protein] + ATP = O-phospho-L-threonyl-[protein] + ADP + H(+)</text>
        <dbReference type="Rhea" id="RHEA:46608"/>
        <dbReference type="Rhea" id="RHEA-COMP:11060"/>
        <dbReference type="Rhea" id="RHEA-COMP:11605"/>
        <dbReference type="ChEBI" id="CHEBI:15378"/>
        <dbReference type="ChEBI" id="CHEBI:30013"/>
        <dbReference type="ChEBI" id="CHEBI:30616"/>
        <dbReference type="ChEBI" id="CHEBI:61977"/>
        <dbReference type="ChEBI" id="CHEBI:456216"/>
        <dbReference type="EC" id="2.7.11.1"/>
    </reaction>
</comment>
<dbReference type="OMA" id="SEVSEEX"/>
<dbReference type="InterPro" id="IPR011009">
    <property type="entry name" value="Kinase-like_dom_sf"/>
</dbReference>
<dbReference type="SMART" id="SM00220">
    <property type="entry name" value="S_TKc"/>
    <property type="match status" value="1"/>
</dbReference>
<dbReference type="Ensembl" id="ENSCVAT00000009439.1">
    <property type="protein sequence ID" value="ENSCVAP00000003794.1"/>
    <property type="gene ID" value="ENSCVAG00000005043.1"/>
</dbReference>
<dbReference type="PROSITE" id="PS00107">
    <property type="entry name" value="PROTEIN_KINASE_ATP"/>
    <property type="match status" value="1"/>
</dbReference>
<protein>
    <recommendedName>
        <fullName evidence="2">non-specific serine/threonine protein kinase</fullName>
        <ecNumber evidence="2">2.7.11.1</ecNumber>
    </recommendedName>
</protein>
<keyword evidence="8 11" id="KW-0067">ATP-binding</keyword>
<feature type="domain" description="Protein kinase" evidence="13">
    <location>
        <begin position="42"/>
        <end position="319"/>
    </location>
</feature>
<organism evidence="14 15">
    <name type="scientific">Cyprinodon variegatus</name>
    <name type="common">Sheepshead minnow</name>
    <dbReference type="NCBI Taxonomy" id="28743"/>
    <lineage>
        <taxon>Eukaryota</taxon>
        <taxon>Metazoa</taxon>
        <taxon>Chordata</taxon>
        <taxon>Craniata</taxon>
        <taxon>Vertebrata</taxon>
        <taxon>Euteleostomi</taxon>
        <taxon>Actinopterygii</taxon>
        <taxon>Neopterygii</taxon>
        <taxon>Teleostei</taxon>
        <taxon>Neoteleostei</taxon>
        <taxon>Acanthomorphata</taxon>
        <taxon>Ovalentaria</taxon>
        <taxon>Atherinomorphae</taxon>
        <taxon>Cyprinodontiformes</taxon>
        <taxon>Cyprinodontidae</taxon>
        <taxon>Cyprinodon</taxon>
    </lineage>
</organism>
<reference evidence="14" key="1">
    <citation type="submission" date="2025-08" db="UniProtKB">
        <authorList>
            <consortium name="Ensembl"/>
        </authorList>
    </citation>
    <scope>IDENTIFICATION</scope>
</reference>
<dbReference type="FunFam" id="3.30.200.20:FF:000156">
    <property type="entry name" value="MAP kinase-activated protein kinase 3"/>
    <property type="match status" value="1"/>
</dbReference>
<dbReference type="Gene3D" id="1.10.510.10">
    <property type="entry name" value="Transferase(Phosphotransferase) domain 1"/>
    <property type="match status" value="1"/>
</dbReference>
<dbReference type="InterPro" id="IPR000719">
    <property type="entry name" value="Prot_kinase_dom"/>
</dbReference>
<evidence type="ECO:0000256" key="11">
    <source>
        <dbReference type="PROSITE-ProRule" id="PRU10141"/>
    </source>
</evidence>
<evidence type="ECO:0000256" key="6">
    <source>
        <dbReference type="ARBA" id="ARBA00022741"/>
    </source>
</evidence>
<sequence length="319" mass="36337">MLSNAQNQPLFPIPAGQQNPTGQFHARPHLQIHKNAITDEYKITGQVLGLGINGKVVEIFQRKTGDKYALKMLQDCPKARREVDLHWRASPCANIVRIIDVYENLYQGKKCLLIVMECMDGGELFSRIQDRGDQAFTEKEASDIMKSIGEAIQFLHAINIAHRDVKPENLLYSSKRPGALLKLTDFGFAKETTSHNSLDTPCYTPYYVGKRQLFFGLDPFFSSGSRFLPNLWDLQDCQPFLQSMEVPQTPLHTSRVLKEERDAWEEVKEEMTSALATMRVDYEQIKIKTIEDSNNPLLKKRRKKASTTCLSGSVCLYEC</sequence>
<evidence type="ECO:0000256" key="9">
    <source>
        <dbReference type="ARBA" id="ARBA00047899"/>
    </source>
</evidence>
<evidence type="ECO:0000259" key="13">
    <source>
        <dbReference type="PROSITE" id="PS50011"/>
    </source>
</evidence>
<keyword evidence="15" id="KW-1185">Reference proteome</keyword>
<dbReference type="Gene3D" id="4.10.1170.10">
    <property type="entry name" value="MAP kinase activated protein kinase 2"/>
    <property type="match status" value="1"/>
</dbReference>
<evidence type="ECO:0000256" key="8">
    <source>
        <dbReference type="ARBA" id="ARBA00022840"/>
    </source>
</evidence>
<dbReference type="EC" id="2.7.11.1" evidence="2"/>
<accession>A0A3Q2CFE7</accession>
<name>A0A3Q2CFE7_CYPVA</name>
<evidence type="ECO:0000256" key="4">
    <source>
        <dbReference type="ARBA" id="ARBA00022553"/>
    </source>
</evidence>
<dbReference type="GO" id="GO:0005524">
    <property type="term" value="F:ATP binding"/>
    <property type="evidence" value="ECO:0007669"/>
    <property type="project" value="UniProtKB-UniRule"/>
</dbReference>
<proteinExistence type="inferred from homology"/>
<keyword evidence="3 12" id="KW-0723">Serine/threonine-protein kinase</keyword>
<dbReference type="Proteomes" id="UP000265020">
    <property type="component" value="Unassembled WGS sequence"/>
</dbReference>
<evidence type="ECO:0000313" key="14">
    <source>
        <dbReference type="Ensembl" id="ENSCVAP00000003794.1"/>
    </source>
</evidence>
<evidence type="ECO:0000256" key="3">
    <source>
        <dbReference type="ARBA" id="ARBA00022527"/>
    </source>
</evidence>
<keyword evidence="6 11" id="KW-0547">Nucleotide-binding</keyword>
<dbReference type="GO" id="GO:0055113">
    <property type="term" value="P:epiboly involved in gastrulation with mouth forming second"/>
    <property type="evidence" value="ECO:0007669"/>
    <property type="project" value="Ensembl"/>
</dbReference>
<dbReference type="GO" id="GO:0004674">
    <property type="term" value="F:protein serine/threonine kinase activity"/>
    <property type="evidence" value="ECO:0007669"/>
    <property type="project" value="UniProtKB-KW"/>
</dbReference>
<dbReference type="PANTHER" id="PTHR24347">
    <property type="entry name" value="SERINE/THREONINE-PROTEIN KINASE"/>
    <property type="match status" value="1"/>
</dbReference>